<feature type="signal peptide" evidence="2">
    <location>
        <begin position="1"/>
        <end position="33"/>
    </location>
</feature>
<keyword evidence="4" id="KW-1185">Reference proteome</keyword>
<gene>
    <name evidence="3" type="ORF">EH31_14010</name>
</gene>
<evidence type="ECO:0000313" key="3">
    <source>
        <dbReference type="EMBL" id="KEO89145.1"/>
    </source>
</evidence>
<organism evidence="3 4">
    <name type="scientific">Erythrobacter longus</name>
    <dbReference type="NCBI Taxonomy" id="1044"/>
    <lineage>
        <taxon>Bacteria</taxon>
        <taxon>Pseudomonadati</taxon>
        <taxon>Pseudomonadota</taxon>
        <taxon>Alphaproteobacteria</taxon>
        <taxon>Sphingomonadales</taxon>
        <taxon>Erythrobacteraceae</taxon>
        <taxon>Erythrobacter/Porphyrobacter group</taxon>
        <taxon>Erythrobacter</taxon>
    </lineage>
</organism>
<dbReference type="Proteomes" id="UP000027647">
    <property type="component" value="Unassembled WGS sequence"/>
</dbReference>
<dbReference type="OrthoDB" id="7393710at2"/>
<dbReference type="eggNOG" id="COG4254">
    <property type="taxonomic scope" value="Bacteria"/>
</dbReference>
<accession>A0A074M8S1</accession>
<evidence type="ECO:0000256" key="2">
    <source>
        <dbReference type="SAM" id="SignalP"/>
    </source>
</evidence>
<evidence type="ECO:0008006" key="5">
    <source>
        <dbReference type="Google" id="ProtNLM"/>
    </source>
</evidence>
<comment type="caution">
    <text evidence="3">The sequence shown here is derived from an EMBL/GenBank/DDBJ whole genome shotgun (WGS) entry which is preliminary data.</text>
</comment>
<protein>
    <recommendedName>
        <fullName evidence="5">DUF4214 domain-containing protein</fullName>
    </recommendedName>
</protein>
<keyword evidence="2" id="KW-0732">Signal</keyword>
<feature type="chain" id="PRO_5001696855" description="DUF4214 domain-containing protein" evidence="2">
    <location>
        <begin position="34"/>
        <end position="1623"/>
    </location>
</feature>
<dbReference type="RefSeq" id="WP_034961011.1">
    <property type="nucleotide sequence ID" value="NZ_JMIW01000006.1"/>
</dbReference>
<name>A0A074M8S1_ERYLO</name>
<evidence type="ECO:0000313" key="4">
    <source>
        <dbReference type="Proteomes" id="UP000027647"/>
    </source>
</evidence>
<evidence type="ECO:0000256" key="1">
    <source>
        <dbReference type="SAM" id="MobiDB-lite"/>
    </source>
</evidence>
<sequence length="1623" mass="165411">MTSFPMTSSRKLRFLLVGCSSLALTGFVPGAVAANDVIFTSSDAQIVPGKRTTQAQGITQIRLASGGMASITQGAQYTINEDGSIDLFEGSITVTGAAHSPVEVRMPGGVVARIVGTSSSSSFSVANDGTASGHTLTGVVRVGTEGKRQRPYREGQMWSAQSGESPTRTIANGAVEQPGNVSSDGLDPAQIVAIGGDSGPVNAALNGIPVTLGDGLAAAGASSDIIDAGRRVEAAVANPSLDRFPSGDLALLVAAAADLERAYGGSPFNAAQADIIRTYLAFLASGASGAEFLTTYSSFTLSYLELIRAGGVPSGFASGNTSAGDIDAYLAFISRTGAISALGAQDRVLADAYLAFIASGQNRDLFASSFADLTTAYFAFLRSGGIPSEFADASQEALVQSIAFLQESGLLLQLSAADQALITAFLNNGGIGFAGQFQTALADYFAFLASGERPSSYTVLNQATLRSYLETLARTGLLANLEEGQAQFFADYLAFLQAGGDVDAFVGLPANIFAGYQTDLAAYFAFLENGGIPSAYTPLSQEVIAQYLAALETAGATQFFLGDLADFYQAYFAFVSGGGNPDNFAQLPVPPDFPAFAAALNAYAVFLAANGLPSDFTEGDLGTLQQFFNAVQQSGQVDTLLGDNGALLLAYFAFLDNGGAVDGFAALPIYLDYVAQLNAYFAFLEAGNLPSEYTVLDAVTIEQYLAALAGLQGGLAGFGNLNSFFVDYYAFLLGGGNPNDFAGLSGGQGTNFENNYRAILQPGVSSFGPARAATVTTDGQITTTTSSSGVVTDHATTAGTLREHGRFGNDVAFTRYENAVANGQATNQNTHLLVGNFATSIPTTGTVEYALVGGTLPTDVFVEQGTTGSFSGRMAIAFKTIPEVGLDFDVYFGGRGWNTRTAGGADDPDAQGLLVGADGRFSFTSGTELTTTALIEGSCAVSCSTRVFGSLFGDGAPYAGFAYQISAVANGTTDARFSNVSGLAVYGQNGTALASLGTLPGGVGTGGGNGGDAGTPLILATQSDFTATSGVNFNLAGPSTRLSGFSATTVDFNEARGVTAIDDSFRPRSIGTAMVTDISTNDRFAIGRWRDGLYVSSTNPSEDTTLSGTQGLHYLIAAPTSMGAFVLPTMGRIDYQLIAATAPTIADGSLAPGKFEADMAVLFGSTNRVAIEGQITMPTATGDYVYGFSTEGGIANASQSTSEFRVTQGRNVNFSVLGSGITTSDNACDANCTISFAGYFAGADINQLGLTYSATTTVDATINTRRIDGAAIFGNGVYDGGAGGGSTGTGFTGTRDGQVYYAYLDGSLNTGFGGSADFVNGQITGMSSLVGTVSSNDTTIVEATDLGEVAWARWTNGTVQTAGLLGNLDFPVGANGGYHVMTGEVTTSLPGGTIAYELIGGTSATDNAGSAPGTLTGDLAIAFGASNLVGYDLTMAVGGRSWSVSTNGGAANPASSDINLVVGSAGFTFGGSYTNSVGTVTSTGDTCSISCFVNVSGTLYGDDAAYAALAMNVTDSGLGRVVAASGLAIFGQEGAAASIVDPVQNALAAAPMQTPAVPTDWGRWGVGPLPGGDNPADGSVSVSQPIAPGLKGAIGPAERAAAIADIEAIMGGTITWGEQRQMR</sequence>
<dbReference type="EMBL" id="JMIW01000006">
    <property type="protein sequence ID" value="KEO89145.1"/>
    <property type="molecule type" value="Genomic_DNA"/>
</dbReference>
<feature type="region of interest" description="Disordered" evidence="1">
    <location>
        <begin position="145"/>
        <end position="166"/>
    </location>
</feature>
<dbReference type="STRING" id="1044.EH31_14010"/>
<reference evidence="3 4" key="1">
    <citation type="submission" date="2014-04" db="EMBL/GenBank/DDBJ databases">
        <title>A comprehensive comparison of genomes of Erythrobacter spp. strains.</title>
        <authorList>
            <person name="Zheng Q."/>
        </authorList>
    </citation>
    <scope>NUCLEOTIDE SEQUENCE [LARGE SCALE GENOMIC DNA]</scope>
    <source>
        <strain evidence="3 4">DSM 6997</strain>
    </source>
</reference>
<proteinExistence type="predicted"/>